<reference evidence="10 11" key="1">
    <citation type="submission" date="2016-09" db="EMBL/GenBank/DDBJ databases">
        <title>Extensive genetic diversity and differential bi-allelic expression allows diatom success in the polar Southern Ocean.</title>
        <authorList>
            <consortium name="DOE Joint Genome Institute"/>
            <person name="Mock T."/>
            <person name="Otillar R.P."/>
            <person name="Strauss J."/>
            <person name="Dupont C."/>
            <person name="Frickenhaus S."/>
            <person name="Maumus F."/>
            <person name="Mcmullan M."/>
            <person name="Sanges R."/>
            <person name="Schmutz J."/>
            <person name="Toseland A."/>
            <person name="Valas R."/>
            <person name="Veluchamy A."/>
            <person name="Ward B.J."/>
            <person name="Allen A."/>
            <person name="Barry K."/>
            <person name="Falciatore A."/>
            <person name="Ferrante M."/>
            <person name="Fortunato A.E."/>
            <person name="Gloeckner G."/>
            <person name="Gruber A."/>
            <person name="Hipkin R."/>
            <person name="Janech M."/>
            <person name="Kroth P."/>
            <person name="Leese F."/>
            <person name="Lindquist E."/>
            <person name="Lyon B.R."/>
            <person name="Martin J."/>
            <person name="Mayer C."/>
            <person name="Parker M."/>
            <person name="Quesneville H."/>
            <person name="Raymond J."/>
            <person name="Uhlig C."/>
            <person name="Valentin K.U."/>
            <person name="Worden A.Z."/>
            <person name="Armbrust E.V."/>
            <person name="Bowler C."/>
            <person name="Green B."/>
            <person name="Moulton V."/>
            <person name="Van Oosterhout C."/>
            <person name="Grigoriev I."/>
        </authorList>
    </citation>
    <scope>NUCLEOTIDE SEQUENCE [LARGE SCALE GENOMIC DNA]</scope>
    <source>
        <strain evidence="10 11">CCMP1102</strain>
    </source>
</reference>
<accession>A0A1E7F7P8</accession>
<organism evidence="10 11">
    <name type="scientific">Fragilariopsis cylindrus CCMP1102</name>
    <dbReference type="NCBI Taxonomy" id="635003"/>
    <lineage>
        <taxon>Eukaryota</taxon>
        <taxon>Sar</taxon>
        <taxon>Stramenopiles</taxon>
        <taxon>Ochrophyta</taxon>
        <taxon>Bacillariophyta</taxon>
        <taxon>Bacillariophyceae</taxon>
        <taxon>Bacillariophycidae</taxon>
        <taxon>Bacillariales</taxon>
        <taxon>Bacillariaceae</taxon>
        <taxon>Fragilariopsis</taxon>
    </lineage>
</organism>
<evidence type="ECO:0000313" key="10">
    <source>
        <dbReference type="EMBL" id="OEU14134.1"/>
    </source>
</evidence>
<dbReference type="InterPro" id="IPR036228">
    <property type="entry name" value="ATP_synth_F0_dsu_sf_mt"/>
</dbReference>
<dbReference type="Pfam" id="PF05873">
    <property type="entry name" value="Mt_ATP-synt_D"/>
    <property type="match status" value="1"/>
</dbReference>
<keyword evidence="4" id="KW-0138">CF(0)</keyword>
<name>A0A1E7F7P8_9STRA</name>
<dbReference type="KEGG" id="fcy:FRACYDRAFT_270025"/>
<evidence type="ECO:0000256" key="9">
    <source>
        <dbReference type="ARBA" id="ARBA00023136"/>
    </source>
</evidence>
<dbReference type="SUPFAM" id="SSF161065">
    <property type="entry name" value="ATP synthase D chain-like"/>
    <property type="match status" value="1"/>
</dbReference>
<evidence type="ECO:0000256" key="6">
    <source>
        <dbReference type="ARBA" id="ARBA00022792"/>
    </source>
</evidence>
<evidence type="ECO:0000256" key="8">
    <source>
        <dbReference type="ARBA" id="ARBA00023128"/>
    </source>
</evidence>
<keyword evidence="3" id="KW-0813">Transport</keyword>
<evidence type="ECO:0000313" key="11">
    <source>
        <dbReference type="Proteomes" id="UP000095751"/>
    </source>
</evidence>
<dbReference type="OrthoDB" id="35799at2759"/>
<dbReference type="GO" id="GO:0045259">
    <property type="term" value="C:proton-transporting ATP synthase complex"/>
    <property type="evidence" value="ECO:0007669"/>
    <property type="project" value="UniProtKB-KW"/>
</dbReference>
<dbReference type="GO" id="GO:0015078">
    <property type="term" value="F:proton transmembrane transporter activity"/>
    <property type="evidence" value="ECO:0007669"/>
    <property type="project" value="InterPro"/>
</dbReference>
<keyword evidence="9" id="KW-0472">Membrane</keyword>
<dbReference type="GO" id="GO:0015986">
    <property type="term" value="P:proton motive force-driven ATP synthesis"/>
    <property type="evidence" value="ECO:0007669"/>
    <property type="project" value="InterPro"/>
</dbReference>
<evidence type="ECO:0000256" key="7">
    <source>
        <dbReference type="ARBA" id="ARBA00023065"/>
    </source>
</evidence>
<dbReference type="GO" id="GO:0005743">
    <property type="term" value="C:mitochondrial inner membrane"/>
    <property type="evidence" value="ECO:0007669"/>
    <property type="project" value="UniProtKB-SubCell"/>
</dbReference>
<proteinExistence type="inferred from homology"/>
<evidence type="ECO:0000256" key="3">
    <source>
        <dbReference type="ARBA" id="ARBA00022448"/>
    </source>
</evidence>
<evidence type="ECO:0000256" key="2">
    <source>
        <dbReference type="ARBA" id="ARBA00006842"/>
    </source>
</evidence>
<evidence type="ECO:0000256" key="1">
    <source>
        <dbReference type="ARBA" id="ARBA00004273"/>
    </source>
</evidence>
<gene>
    <name evidence="10" type="ORF">FRACYDRAFT_270025</name>
</gene>
<keyword evidence="8" id="KW-0496">Mitochondrion</keyword>
<dbReference type="Gene3D" id="6.10.280.70">
    <property type="match status" value="1"/>
</dbReference>
<keyword evidence="6" id="KW-0999">Mitochondrion inner membrane</keyword>
<evidence type="ECO:0000256" key="5">
    <source>
        <dbReference type="ARBA" id="ARBA00022781"/>
    </source>
</evidence>
<dbReference type="Proteomes" id="UP000095751">
    <property type="component" value="Unassembled WGS sequence"/>
</dbReference>
<dbReference type="InParanoid" id="A0A1E7F7P8"/>
<keyword evidence="5" id="KW-0375">Hydrogen ion transport</keyword>
<dbReference type="AlphaFoldDB" id="A0A1E7F7P8"/>
<comment type="similarity">
    <text evidence="2">Belongs to the ATPase d subunit family.</text>
</comment>
<protein>
    <submittedName>
        <fullName evidence="10">Uncharacterized protein</fullName>
    </submittedName>
</protein>
<keyword evidence="7" id="KW-0406">Ion transport</keyword>
<dbReference type="EMBL" id="KV784361">
    <property type="protein sequence ID" value="OEU14134.1"/>
    <property type="molecule type" value="Genomic_DNA"/>
</dbReference>
<comment type="subcellular location">
    <subcellularLocation>
        <location evidence="1">Mitochondrion inner membrane</location>
    </subcellularLocation>
</comment>
<sequence>MASQTSATARRIVRNLAHRKVDWNHDVWKAAPIVQNVSKFRSWVATADTQAEKYSAAPGPIDFKAAKESVRDKELIDFMEAFYKSAEIPAETHVWDQEEKDFKVAHFEQVKEQAAVYVELKEDTLKEIEFLKSTKTTKDTTIHDLMCNNPTIHEEIEDEIERREWFKDLVGSDSK</sequence>
<evidence type="ECO:0000256" key="4">
    <source>
        <dbReference type="ARBA" id="ARBA00022547"/>
    </source>
</evidence>
<keyword evidence="11" id="KW-1185">Reference proteome</keyword>
<dbReference type="InterPro" id="IPR008689">
    <property type="entry name" value="ATP_synth_F0_dsu_mt"/>
</dbReference>